<name>A0A7D9E900_PARCT</name>
<dbReference type="EMBL" id="CACRXK020004143">
    <property type="protein sequence ID" value="CAB4001638.1"/>
    <property type="molecule type" value="Genomic_DNA"/>
</dbReference>
<dbReference type="AlphaFoldDB" id="A0A7D9E900"/>
<evidence type="ECO:0000256" key="1">
    <source>
        <dbReference type="SAM" id="MobiDB-lite"/>
    </source>
</evidence>
<feature type="region of interest" description="Disordered" evidence="1">
    <location>
        <begin position="1"/>
        <end position="51"/>
    </location>
</feature>
<keyword evidence="3" id="KW-1185">Reference proteome</keyword>
<comment type="caution">
    <text evidence="2">The sequence shown here is derived from an EMBL/GenBank/DDBJ whole genome shotgun (WGS) entry which is preliminary data.</text>
</comment>
<feature type="compositionally biased region" description="Acidic residues" evidence="1">
    <location>
        <begin position="1"/>
        <end position="33"/>
    </location>
</feature>
<evidence type="ECO:0000313" key="3">
    <source>
        <dbReference type="Proteomes" id="UP001152795"/>
    </source>
</evidence>
<reference evidence="2" key="1">
    <citation type="submission" date="2020-04" db="EMBL/GenBank/DDBJ databases">
        <authorList>
            <person name="Alioto T."/>
            <person name="Alioto T."/>
            <person name="Gomez Garrido J."/>
        </authorList>
    </citation>
    <scope>NUCLEOTIDE SEQUENCE</scope>
    <source>
        <strain evidence="2">A484AB</strain>
    </source>
</reference>
<accession>A0A7D9E900</accession>
<gene>
    <name evidence="2" type="ORF">PACLA_8A016537</name>
</gene>
<proteinExistence type="predicted"/>
<protein>
    <submittedName>
        <fullName evidence="2">Uncharacterized protein</fullName>
    </submittedName>
</protein>
<dbReference type="Proteomes" id="UP001152795">
    <property type="component" value="Unassembled WGS sequence"/>
</dbReference>
<sequence>MENLPDEADSLPDEMESLPDEAESSPDEAESSPDEAKSSPDEMENLPKRRVSQTRLTPDIWADVPIQRVENLPYDIDGLKVYSLEYDSGNKTAVTEDGRQWDSLVDRQTLKKMKQSAKEKLDPVGHSYDAVMKYKTKVQDVLKDPFLIYKVDCEKQIVFKTSREQLQLAMEMDRDGQGHLNVEPCHVDGKHNRVTGYITISLVVYNPNLREMTKIATMECPTESKENIGIFWDCLNTALQQFTGDNKYVFKPHLYVFDEGGGFWASLQEQLGTEEINRAVSCDRHWGFSVDRNAKKLIGEDLRKEYRFLSDSVLKASTKNMYDKAKAALEKFIDNNPFLNNWWKWWEAQNLTLIQACREDVAESVKLKRRVEGYEVGAYKGGRGPSVADLQRRRHVDQKKQAEAFCKELDDYVEKGEDLLHQRSFLNSELESITEGRDGKAPTSKTLSATTINTATATAANTPTTTMAAKDFRNPDLTKQQWCISRVVSRGRTPACKIKLR</sequence>
<evidence type="ECO:0000313" key="2">
    <source>
        <dbReference type="EMBL" id="CAB4001638.1"/>
    </source>
</evidence>
<organism evidence="2 3">
    <name type="scientific">Paramuricea clavata</name>
    <name type="common">Red gorgonian</name>
    <name type="synonym">Violescent sea-whip</name>
    <dbReference type="NCBI Taxonomy" id="317549"/>
    <lineage>
        <taxon>Eukaryota</taxon>
        <taxon>Metazoa</taxon>
        <taxon>Cnidaria</taxon>
        <taxon>Anthozoa</taxon>
        <taxon>Octocorallia</taxon>
        <taxon>Malacalcyonacea</taxon>
        <taxon>Plexauridae</taxon>
        <taxon>Paramuricea</taxon>
    </lineage>
</organism>